<accession>A0AB74ULQ6</accession>
<gene>
    <name evidence="1" type="ORF">ACFYG5_10985</name>
</gene>
<sequence>MKAAKIESTPSGKFWTTTKNTSLSQRETLEKTLATLAALVGAKVVYKQMDSRYGIFYEVQAPGFSGFQSATNTIYELSQHLAKSS</sequence>
<organism evidence="1">
    <name type="scientific">Rhodanobacter sp. FW102-FHT14D07</name>
    <dbReference type="NCBI Taxonomy" id="3351462"/>
    <lineage>
        <taxon>Bacteria</taxon>
        <taxon>Pseudomonadati</taxon>
        <taxon>Pseudomonadota</taxon>
        <taxon>Gammaproteobacteria</taxon>
        <taxon>Lysobacterales</taxon>
        <taxon>Rhodanobacteraceae</taxon>
        <taxon>Rhodanobacter</taxon>
    </lineage>
</organism>
<protein>
    <submittedName>
        <fullName evidence="1">Uncharacterized protein</fullName>
    </submittedName>
</protein>
<name>A0AB74ULQ6_9GAMM</name>
<dbReference type="EMBL" id="CP170721">
    <property type="protein sequence ID" value="XIA17091.1"/>
    <property type="molecule type" value="Genomic_DNA"/>
</dbReference>
<proteinExistence type="predicted"/>
<dbReference type="AlphaFoldDB" id="A0AB74ULQ6"/>
<reference evidence="1" key="1">
    <citation type="submission" date="2024-10" db="EMBL/GenBank/DDBJ databases">
        <authorList>
            <person name="Lesea H.P."/>
            <person name="Kuehl J.V."/>
            <person name="Chandonia J.-M."/>
        </authorList>
    </citation>
    <scope>NUCLEOTIDE SEQUENCE</scope>
    <source>
        <strain evidence="1">FW102-FHT14D07</strain>
    </source>
</reference>
<dbReference type="RefSeq" id="WP_395117205.1">
    <property type="nucleotide sequence ID" value="NZ_CP170721.1"/>
</dbReference>
<evidence type="ECO:0000313" key="1">
    <source>
        <dbReference type="EMBL" id="XIA17091.1"/>
    </source>
</evidence>